<feature type="region of interest" description="Disordered" evidence="2">
    <location>
        <begin position="53"/>
        <end position="90"/>
    </location>
</feature>
<proteinExistence type="predicted"/>
<dbReference type="AlphaFoldDB" id="A0A0V0QP47"/>
<dbReference type="PANTHER" id="PTHR13018">
    <property type="entry name" value="PROBABLE MEMBRANE PROTEIN DUF221-RELATED"/>
    <property type="match status" value="1"/>
</dbReference>
<gene>
    <name evidence="5" type="ORF">PPERSA_08326</name>
</gene>
<evidence type="ECO:0000259" key="4">
    <source>
        <dbReference type="Pfam" id="PF14703"/>
    </source>
</evidence>
<dbReference type="GO" id="GO:0005886">
    <property type="term" value="C:plasma membrane"/>
    <property type="evidence" value="ECO:0007669"/>
    <property type="project" value="TreeGrafter"/>
</dbReference>
<evidence type="ECO:0000313" key="6">
    <source>
        <dbReference type="Proteomes" id="UP000054937"/>
    </source>
</evidence>
<feature type="transmembrane region" description="Helical" evidence="3">
    <location>
        <begin position="528"/>
        <end position="549"/>
    </location>
</feature>
<feature type="compositionally biased region" description="Low complexity" evidence="2">
    <location>
        <begin position="53"/>
        <end position="69"/>
    </location>
</feature>
<feature type="coiled-coil region" evidence="1">
    <location>
        <begin position="322"/>
        <end position="378"/>
    </location>
</feature>
<feature type="transmembrane region" description="Helical" evidence="3">
    <location>
        <begin position="706"/>
        <end position="729"/>
    </location>
</feature>
<keyword evidence="1" id="KW-0175">Coiled coil</keyword>
<evidence type="ECO:0000256" key="3">
    <source>
        <dbReference type="SAM" id="Phobius"/>
    </source>
</evidence>
<comment type="caution">
    <text evidence="5">The sequence shown here is derived from an EMBL/GenBank/DDBJ whole genome shotgun (WGS) entry which is preliminary data.</text>
</comment>
<dbReference type="InterPro" id="IPR027815">
    <property type="entry name" value="CSC1/OSCA1-like_cyt"/>
</dbReference>
<dbReference type="Proteomes" id="UP000054937">
    <property type="component" value="Unassembled WGS sequence"/>
</dbReference>
<dbReference type="GO" id="GO:0005227">
    <property type="term" value="F:calcium-activated cation channel activity"/>
    <property type="evidence" value="ECO:0007669"/>
    <property type="project" value="InterPro"/>
</dbReference>
<accession>A0A0V0QP47</accession>
<organism evidence="5 6">
    <name type="scientific">Pseudocohnilembus persalinus</name>
    <name type="common">Ciliate</name>
    <dbReference type="NCBI Taxonomy" id="266149"/>
    <lineage>
        <taxon>Eukaryota</taxon>
        <taxon>Sar</taxon>
        <taxon>Alveolata</taxon>
        <taxon>Ciliophora</taxon>
        <taxon>Intramacronucleata</taxon>
        <taxon>Oligohymenophorea</taxon>
        <taxon>Scuticociliatia</taxon>
        <taxon>Philasterida</taxon>
        <taxon>Pseudocohnilembidae</taxon>
        <taxon>Pseudocohnilembus</taxon>
    </lineage>
</organism>
<keyword evidence="3" id="KW-1133">Transmembrane helix</keyword>
<evidence type="ECO:0000256" key="2">
    <source>
        <dbReference type="SAM" id="MobiDB-lite"/>
    </source>
</evidence>
<feature type="transmembrane region" description="Helical" evidence="3">
    <location>
        <begin position="637"/>
        <end position="662"/>
    </location>
</feature>
<dbReference type="PANTHER" id="PTHR13018:SF83">
    <property type="entry name" value="RRM DOMAIN-CONTAINING PROTEIN"/>
    <property type="match status" value="1"/>
</dbReference>
<dbReference type="Pfam" id="PF14703">
    <property type="entry name" value="PHM7_cyt"/>
    <property type="match status" value="1"/>
</dbReference>
<dbReference type="OMA" id="NDLQWNG"/>
<sequence length="813" mass="95292">MNQNYQRLQDQQYLQQEQLQGNQQLGQVDQNYRSLNQNNQLLQQTYHNVQQQQVSNLNSSNQQNNNSQQGRIHKASHHAHGDDEYNALRIPPNWDEARDHAESRKTGEIMSDLPTHEVKFCKCCGYQIQRKQLEFMKHGTHDLKFLGYCFVIIMVLVCSSGGYNIVTNYMGHFCDHPDRLNVSNEGVQIDVEKEMELCHSNFAHVLSIVNKKNTYIDGEYYDTGSKYLPLQHILNLAASLTVMVVLIFFRRSQRILDRDIDDVQCTPSDFTIIVKNIPKGLDCDYEKELKHIFTHNVVRNEKGAEVQMTVKKVNLVYQIDHIIELEEQLKSVVKKKQEHLKNNYSKFQEAFNQKDPVLKDWDDEIEHIEHRIHKIEHNIPQDQKHYFSGTAFVSFETEQQKDLVLEQNSHSFMEQCRSYLNGGALKGAKITDLMWEKNKLFIEEAPEPDDVDWEFIHIETGRKIKVRIYAWIQTIIFMLLCYLAIFALTKYQGELIEDTFLGLGNGDISIFHIIVDGEYYSTKTKFNIAFAFKLTIALFCNTALLTYFVEILGERNFYGPGGFIYTETWVFIWNTLVPPTVWLIDPWTHQKDGWRKKALKDSKEGKCFLTQDEANKLMEKVEYTQGKRYADIMKTMWFTFFYSPAIPLGLFLSLINLVYYYFIDSYNVFNRRTIKETLSQQVSIEMIENLEMIIIWYSIGNITFSYLLFGDVDLLGWVLLGIGVVYALLPMQEINEWLFPLERIAEVKKFDEAELVFTTNYDRQNPITKKAAIAKFKEAFKAHVEQYNRDQNMRIPQNLSNVVPQNQQQKQQH</sequence>
<feature type="domain" description="CSC1/OSCA1-like cytosolic" evidence="4">
    <location>
        <begin position="269"/>
        <end position="454"/>
    </location>
</feature>
<feature type="coiled-coil region" evidence="1">
    <location>
        <begin position="25"/>
        <end position="52"/>
    </location>
</feature>
<dbReference type="InterPro" id="IPR045122">
    <property type="entry name" value="Csc1-like"/>
</dbReference>
<feature type="transmembrane region" description="Helical" evidence="3">
    <location>
        <begin position="230"/>
        <end position="249"/>
    </location>
</feature>
<evidence type="ECO:0000313" key="5">
    <source>
        <dbReference type="EMBL" id="KRX04111.1"/>
    </source>
</evidence>
<dbReference type="InParanoid" id="A0A0V0QP47"/>
<keyword evidence="6" id="KW-1185">Reference proteome</keyword>
<keyword evidence="3" id="KW-0812">Transmembrane</keyword>
<protein>
    <recommendedName>
        <fullName evidence="4">CSC1/OSCA1-like cytosolic domain-containing protein</fullName>
    </recommendedName>
</protein>
<dbReference type="OrthoDB" id="287720at2759"/>
<feature type="transmembrane region" description="Helical" evidence="3">
    <location>
        <begin position="145"/>
        <end position="166"/>
    </location>
</feature>
<evidence type="ECO:0000256" key="1">
    <source>
        <dbReference type="SAM" id="Coils"/>
    </source>
</evidence>
<name>A0A0V0QP47_PSEPJ</name>
<dbReference type="EMBL" id="LDAU01000121">
    <property type="protein sequence ID" value="KRX04111.1"/>
    <property type="molecule type" value="Genomic_DNA"/>
</dbReference>
<feature type="transmembrane region" description="Helical" evidence="3">
    <location>
        <begin position="468"/>
        <end position="488"/>
    </location>
</feature>
<keyword evidence="3" id="KW-0472">Membrane</keyword>
<reference evidence="5 6" key="1">
    <citation type="journal article" date="2015" name="Sci. Rep.">
        <title>Genome of the facultative scuticociliatosis pathogen Pseudocohnilembus persalinus provides insight into its virulence through horizontal gene transfer.</title>
        <authorList>
            <person name="Xiong J."/>
            <person name="Wang G."/>
            <person name="Cheng J."/>
            <person name="Tian M."/>
            <person name="Pan X."/>
            <person name="Warren A."/>
            <person name="Jiang C."/>
            <person name="Yuan D."/>
            <person name="Miao W."/>
        </authorList>
    </citation>
    <scope>NUCLEOTIDE SEQUENCE [LARGE SCALE GENOMIC DNA]</scope>
    <source>
        <strain evidence="5">36N120E</strain>
    </source>
</reference>